<evidence type="ECO:0000256" key="8">
    <source>
        <dbReference type="ARBA" id="ARBA00023235"/>
    </source>
</evidence>
<dbReference type="PANTHER" id="PTHR43090:SF2">
    <property type="entry name" value="1-(5-PHOSPHORIBOSYL)-5-[(5-PHOSPHORIBOSYLAMINO)METHYLIDENEAMINO] IMIDAZOLE-4-CARBOXAMIDE ISOMERASE"/>
    <property type="match status" value="1"/>
</dbReference>
<dbReference type="Gene3D" id="3.20.20.70">
    <property type="entry name" value="Aldolase class I"/>
    <property type="match status" value="2"/>
</dbReference>
<dbReference type="PANTHER" id="PTHR43090">
    <property type="entry name" value="1-(5-PHOSPHORIBOSYL)-5-[(5-PHOSPHORIBOSYLAMINO)METHYLIDENEAMINO] IMIDAZOLE-4-CARBOXAMIDE ISOMERASE"/>
    <property type="match status" value="1"/>
</dbReference>
<comment type="similarity">
    <text evidence="4 9 10">Belongs to the HisA/HisF family.</text>
</comment>
<comment type="subcellular location">
    <subcellularLocation>
        <location evidence="2 9">Cytoplasm</location>
    </subcellularLocation>
</comment>
<dbReference type="InterPro" id="IPR013785">
    <property type="entry name" value="Aldolase_TIM"/>
</dbReference>
<dbReference type="UniPathway" id="UPA00031">
    <property type="reaction ID" value="UER00009"/>
</dbReference>
<dbReference type="Proteomes" id="UP000485484">
    <property type="component" value="Unassembled WGS sequence"/>
</dbReference>
<dbReference type="InterPro" id="IPR006062">
    <property type="entry name" value="His_biosynth"/>
</dbReference>
<dbReference type="GO" id="GO:0005737">
    <property type="term" value="C:cytoplasm"/>
    <property type="evidence" value="ECO:0007669"/>
    <property type="project" value="UniProtKB-SubCell"/>
</dbReference>
<dbReference type="CDD" id="cd04732">
    <property type="entry name" value="HisA"/>
    <property type="match status" value="1"/>
</dbReference>
<evidence type="ECO:0000256" key="4">
    <source>
        <dbReference type="ARBA" id="ARBA00009667"/>
    </source>
</evidence>
<keyword evidence="7 9" id="KW-0368">Histidine biosynthesis</keyword>
<protein>
    <recommendedName>
        <fullName evidence="9">1-(5-phosphoribosyl)-5-[(5-phosphoribosylamino)methylideneamino] imidazole-4-carboxamide isomerase</fullName>
        <ecNumber evidence="9">5.3.1.16</ecNumber>
    </recommendedName>
    <alternativeName>
        <fullName evidence="9">Phosphoribosylformimino-5-aminoimidazole carboxamide ribotide isomerase</fullName>
    </alternativeName>
</protein>
<evidence type="ECO:0000256" key="1">
    <source>
        <dbReference type="ARBA" id="ARBA00000901"/>
    </source>
</evidence>
<dbReference type="InterPro" id="IPR011060">
    <property type="entry name" value="RibuloseP-bd_barrel"/>
</dbReference>
<keyword evidence="5 9" id="KW-0963">Cytoplasm</keyword>
<evidence type="ECO:0000256" key="7">
    <source>
        <dbReference type="ARBA" id="ARBA00023102"/>
    </source>
</evidence>
<name>A0A1V5MI06_UNCT6</name>
<organism evidence="11">
    <name type="scientific">candidate division TA06 bacterium ADurb.Bin417</name>
    <dbReference type="NCBI Taxonomy" id="1852828"/>
    <lineage>
        <taxon>Bacteria</taxon>
        <taxon>Bacteria division TA06</taxon>
    </lineage>
</organism>
<reference evidence="11" key="1">
    <citation type="submission" date="2017-02" db="EMBL/GenBank/DDBJ databases">
        <title>Delving into the versatile metabolic prowess of the omnipresent phylum Bacteroidetes.</title>
        <authorList>
            <person name="Nobu M.K."/>
            <person name="Mei R."/>
            <person name="Narihiro T."/>
            <person name="Kuroda K."/>
            <person name="Liu W.-T."/>
        </authorList>
    </citation>
    <scope>NUCLEOTIDE SEQUENCE</scope>
    <source>
        <strain evidence="11">ADurb.Bin417</strain>
    </source>
</reference>
<dbReference type="EMBL" id="MWAK01000100">
    <property type="protein sequence ID" value="OPZ92431.1"/>
    <property type="molecule type" value="Genomic_DNA"/>
</dbReference>
<dbReference type="GO" id="GO:0000162">
    <property type="term" value="P:L-tryptophan biosynthetic process"/>
    <property type="evidence" value="ECO:0007669"/>
    <property type="project" value="TreeGrafter"/>
</dbReference>
<feature type="active site" description="Proton acceptor" evidence="9">
    <location>
        <position position="8"/>
    </location>
</feature>
<evidence type="ECO:0000256" key="10">
    <source>
        <dbReference type="RuleBase" id="RU003657"/>
    </source>
</evidence>
<evidence type="ECO:0000256" key="2">
    <source>
        <dbReference type="ARBA" id="ARBA00004496"/>
    </source>
</evidence>
<dbReference type="AlphaFoldDB" id="A0A1V5MI06"/>
<sequence>MLIIPAIDILDGRLVRLSQGDYDRVSDYRLDPVRIFEDYLAAGVRRLHLVFLSAARDGSQSPDEEALLGRLLAVRPAGVELEVGGGIRRWETAERLLSLGVDYLILGTAAVLDIIRLEEERQKAAYEGGLAGFVRQLDFKVTSILQDILERRSAGRFIISLDVRSGAAAVSGWEMTLPPAVDRLAGWFSQLGFTRLIHTAVERDGTLAGPDLEALKSLSGSVPGVSLIAAGGIGSESDIAALAALKLPNLGGVIVGKALYEGRVDLGRLIRTYQSGS</sequence>
<dbReference type="SUPFAM" id="SSF51366">
    <property type="entry name" value="Ribulose-phoshate binding barrel"/>
    <property type="match status" value="1"/>
</dbReference>
<accession>A0A1V5MI06</accession>
<gene>
    <name evidence="9 11" type="primary">hisA</name>
    <name evidence="11" type="ORF">BWY73_00811</name>
</gene>
<comment type="catalytic activity">
    <reaction evidence="1 9">
        <text>1-(5-phospho-beta-D-ribosyl)-5-[(5-phospho-beta-D-ribosylamino)methylideneamino]imidazole-4-carboxamide = 5-[(5-phospho-1-deoxy-D-ribulos-1-ylimino)methylamino]-1-(5-phospho-beta-D-ribosyl)imidazole-4-carboxamide</text>
        <dbReference type="Rhea" id="RHEA:15469"/>
        <dbReference type="ChEBI" id="CHEBI:58435"/>
        <dbReference type="ChEBI" id="CHEBI:58525"/>
        <dbReference type="EC" id="5.3.1.16"/>
    </reaction>
</comment>
<comment type="caution">
    <text evidence="11">The sequence shown here is derived from an EMBL/GenBank/DDBJ whole genome shotgun (WGS) entry which is preliminary data.</text>
</comment>
<evidence type="ECO:0000256" key="3">
    <source>
        <dbReference type="ARBA" id="ARBA00005133"/>
    </source>
</evidence>
<proteinExistence type="inferred from homology"/>
<keyword evidence="8 9" id="KW-0413">Isomerase</keyword>
<dbReference type="GO" id="GO:0003949">
    <property type="term" value="F:1-(5-phosphoribosyl)-5-[(5-phosphoribosylamino)methylideneamino]imidazole-4-carboxamide isomerase activity"/>
    <property type="evidence" value="ECO:0007669"/>
    <property type="project" value="UniProtKB-UniRule"/>
</dbReference>
<dbReference type="EC" id="5.3.1.16" evidence="9"/>
<evidence type="ECO:0000256" key="6">
    <source>
        <dbReference type="ARBA" id="ARBA00022605"/>
    </source>
</evidence>
<dbReference type="InterPro" id="IPR044524">
    <property type="entry name" value="Isoase_HisA-like"/>
</dbReference>
<dbReference type="Pfam" id="PF00977">
    <property type="entry name" value="His_biosynth"/>
    <property type="match status" value="2"/>
</dbReference>
<evidence type="ECO:0000256" key="9">
    <source>
        <dbReference type="HAMAP-Rule" id="MF_01014"/>
    </source>
</evidence>
<dbReference type="InterPro" id="IPR023016">
    <property type="entry name" value="HisA/PriA"/>
</dbReference>
<dbReference type="GO" id="GO:0000105">
    <property type="term" value="P:L-histidine biosynthetic process"/>
    <property type="evidence" value="ECO:0007669"/>
    <property type="project" value="UniProtKB-UniRule"/>
</dbReference>
<feature type="active site" description="Proton donor" evidence="9">
    <location>
        <position position="162"/>
    </location>
</feature>
<comment type="pathway">
    <text evidence="3 9">Amino-acid biosynthesis; L-histidine biosynthesis; L-histidine from 5-phospho-alpha-D-ribose 1-diphosphate: step 4/9.</text>
</comment>
<evidence type="ECO:0000313" key="11">
    <source>
        <dbReference type="EMBL" id="OPZ92431.1"/>
    </source>
</evidence>
<dbReference type="HAMAP" id="MF_01014">
    <property type="entry name" value="HisA"/>
    <property type="match status" value="1"/>
</dbReference>
<evidence type="ECO:0000256" key="5">
    <source>
        <dbReference type="ARBA" id="ARBA00022490"/>
    </source>
</evidence>
<keyword evidence="6 9" id="KW-0028">Amino-acid biosynthesis</keyword>